<sequence length="250" mass="28889">MIDKQWKLKWADEFDKEIIDSNNWTLQVVKAGRFNDEWQRYTNSNKNAYIENNCLVIKAIHESDKHGLNQYTSARIHTANKQSWKYGKIAARIKLPQGKGIWPAFWMLGANIDENGGDTPWPHCGEIDILELYGTKDDGLIESNVHYADPSGSHAMMGATSFKLDNGKFADEFHIFELVWNEKQLSWFVDGKQYAEMDISSDEFTAFHKDFFILFNLAVGGTYAGRPNNTTSFPQHMYVDWVRVYEEIID</sequence>
<name>A0ABP9CIQ5_9FLAO</name>
<evidence type="ECO:0000313" key="3">
    <source>
        <dbReference type="EMBL" id="GAA4812136.1"/>
    </source>
</evidence>
<organism evidence="3 4">
    <name type="scientific">Litoribaculum gwangyangense</name>
    <dbReference type="NCBI Taxonomy" id="1130722"/>
    <lineage>
        <taxon>Bacteria</taxon>
        <taxon>Pseudomonadati</taxon>
        <taxon>Bacteroidota</taxon>
        <taxon>Flavobacteriia</taxon>
        <taxon>Flavobacteriales</taxon>
        <taxon>Flavobacteriaceae</taxon>
        <taxon>Litoribaculum</taxon>
    </lineage>
</organism>
<dbReference type="CDD" id="cd08023">
    <property type="entry name" value="GH16_laminarinase_like"/>
    <property type="match status" value="1"/>
</dbReference>
<proteinExistence type="inferred from homology"/>
<comment type="similarity">
    <text evidence="1">Belongs to the glycosyl hydrolase 16 family.</text>
</comment>
<dbReference type="Proteomes" id="UP001501433">
    <property type="component" value="Unassembled WGS sequence"/>
</dbReference>
<feature type="domain" description="GH16" evidence="2">
    <location>
        <begin position="19"/>
        <end position="250"/>
    </location>
</feature>
<dbReference type="PANTHER" id="PTHR10963:SF55">
    <property type="entry name" value="GLYCOSIDE HYDROLASE FAMILY 16 PROTEIN"/>
    <property type="match status" value="1"/>
</dbReference>
<dbReference type="PROSITE" id="PS51762">
    <property type="entry name" value="GH16_2"/>
    <property type="match status" value="1"/>
</dbReference>
<dbReference type="InterPro" id="IPR000757">
    <property type="entry name" value="Beta-glucanase-like"/>
</dbReference>
<dbReference type="Pfam" id="PF00722">
    <property type="entry name" value="Glyco_hydro_16"/>
    <property type="match status" value="1"/>
</dbReference>
<dbReference type="InterPro" id="IPR050546">
    <property type="entry name" value="Glycosyl_Hydrlase_16"/>
</dbReference>
<dbReference type="Gene3D" id="2.60.120.200">
    <property type="match status" value="1"/>
</dbReference>
<dbReference type="RefSeq" id="WP_345276762.1">
    <property type="nucleotide sequence ID" value="NZ_BAABJW010000003.1"/>
</dbReference>
<reference evidence="4" key="1">
    <citation type="journal article" date="2019" name="Int. J. Syst. Evol. Microbiol.">
        <title>The Global Catalogue of Microorganisms (GCM) 10K type strain sequencing project: providing services to taxonomists for standard genome sequencing and annotation.</title>
        <authorList>
            <consortium name="The Broad Institute Genomics Platform"/>
            <consortium name="The Broad Institute Genome Sequencing Center for Infectious Disease"/>
            <person name="Wu L."/>
            <person name="Ma J."/>
        </authorList>
    </citation>
    <scope>NUCLEOTIDE SEQUENCE [LARGE SCALE GENOMIC DNA]</scope>
    <source>
        <strain evidence="4">JCM 18325</strain>
    </source>
</reference>
<evidence type="ECO:0000259" key="2">
    <source>
        <dbReference type="PROSITE" id="PS51762"/>
    </source>
</evidence>
<gene>
    <name evidence="3" type="ORF">GCM10023330_19250</name>
</gene>
<evidence type="ECO:0000313" key="4">
    <source>
        <dbReference type="Proteomes" id="UP001501433"/>
    </source>
</evidence>
<dbReference type="SUPFAM" id="SSF49899">
    <property type="entry name" value="Concanavalin A-like lectins/glucanases"/>
    <property type="match status" value="1"/>
</dbReference>
<protein>
    <recommendedName>
        <fullName evidence="2">GH16 domain-containing protein</fullName>
    </recommendedName>
</protein>
<accession>A0ABP9CIQ5</accession>
<dbReference type="InterPro" id="IPR013320">
    <property type="entry name" value="ConA-like_dom_sf"/>
</dbReference>
<evidence type="ECO:0000256" key="1">
    <source>
        <dbReference type="ARBA" id="ARBA00006865"/>
    </source>
</evidence>
<keyword evidence="4" id="KW-1185">Reference proteome</keyword>
<comment type="caution">
    <text evidence="3">The sequence shown here is derived from an EMBL/GenBank/DDBJ whole genome shotgun (WGS) entry which is preliminary data.</text>
</comment>
<dbReference type="PANTHER" id="PTHR10963">
    <property type="entry name" value="GLYCOSYL HYDROLASE-RELATED"/>
    <property type="match status" value="1"/>
</dbReference>
<dbReference type="EMBL" id="BAABJW010000003">
    <property type="protein sequence ID" value="GAA4812136.1"/>
    <property type="molecule type" value="Genomic_DNA"/>
</dbReference>